<dbReference type="Proteomes" id="UP000595917">
    <property type="component" value="Chromosome"/>
</dbReference>
<keyword evidence="2" id="KW-1185">Reference proteome</keyword>
<dbReference type="EMBL" id="CP067089">
    <property type="protein sequence ID" value="QQO11001.1"/>
    <property type="molecule type" value="Genomic_DNA"/>
</dbReference>
<dbReference type="KEGG" id="bhc:JFL75_08810"/>
<proteinExistence type="predicted"/>
<evidence type="ECO:0000313" key="1">
    <source>
        <dbReference type="EMBL" id="QQO11001.1"/>
    </source>
</evidence>
<name>A0A7T8BC27_9SPIR</name>
<gene>
    <name evidence="1" type="ORF">JFL75_08810</name>
</gene>
<evidence type="ECO:0000313" key="2">
    <source>
        <dbReference type="Proteomes" id="UP000595917"/>
    </source>
</evidence>
<organism evidence="1 2">
    <name type="scientific">Breznakiella homolactica</name>
    <dbReference type="NCBI Taxonomy" id="2798577"/>
    <lineage>
        <taxon>Bacteria</taxon>
        <taxon>Pseudomonadati</taxon>
        <taxon>Spirochaetota</taxon>
        <taxon>Spirochaetia</taxon>
        <taxon>Spirochaetales</taxon>
        <taxon>Breznakiellaceae</taxon>
        <taxon>Breznakiella</taxon>
    </lineage>
</organism>
<reference evidence="1" key="1">
    <citation type="submission" date="2021-01" db="EMBL/GenBank/DDBJ databases">
        <title>Description of Breznakiella homolactica.</title>
        <authorList>
            <person name="Song Y."/>
            <person name="Brune A."/>
        </authorList>
    </citation>
    <scope>NUCLEOTIDE SEQUENCE</scope>
    <source>
        <strain evidence="1">RmG30</strain>
    </source>
</reference>
<dbReference type="AlphaFoldDB" id="A0A7T8BC27"/>
<dbReference type="RefSeq" id="WP_215628312.1">
    <property type="nucleotide sequence ID" value="NZ_CP067089.2"/>
</dbReference>
<accession>A0A7T8BC27</accession>
<sequence length="250" mass="29091">MDTIKALSYYNEILINTSLYKYLTAIVSKTDVAEILDRIEYGSLIETTKAFLEDKNDTSVEGYTGRMLEKYRKYMGKTLDQSRKGIGNNLLVSSFTTFELFLGHLVTVYCGKFSRLYSDEQTGLSYSTLRQIKNDAALQDFFIESFIEKFTAFNFTEKISYVKKTLKLSYDDIWMFNGREYMYDINAIRNRIILSGDSPGIAEDDFYRYLNYLCSLIFKISAYSQAKYGIPFEWIDGTNFTFRFSHSDVL</sequence>
<protein>
    <submittedName>
        <fullName evidence="1">Uncharacterized protein</fullName>
    </submittedName>
</protein>